<comment type="caution">
    <text evidence="4">The sequence shown here is derived from an EMBL/GenBank/DDBJ whole genome shotgun (WGS) entry which is preliminary data.</text>
</comment>
<dbReference type="AlphaFoldDB" id="A0A8T1G854"/>
<name>A0A8T1G854_9STRA</name>
<gene>
    <name evidence="3" type="ORF">PC115_g8858</name>
    <name evidence="2" type="ORF">PC117_g18970</name>
    <name evidence="4" type="ORF">PC118_g9640</name>
</gene>
<sequence length="186" mass="20844">MLLSAAQLQDEMAWRLVQASPAALLAARRGVLLRLSFGGVTGDSPRGVLSWLCWQTYRREHGAAHLLLYVRSTFRRQRVTALSVMRQGAGARCSADHLLLLVRIPQEHSAAHLQLHVRQYVTDQYDEVKNPHDPSPEAAAAPEGRAEKLSPNTRAKIQPMDQGIIYCVKREVLTQKMTHALGYWSI</sequence>
<dbReference type="Proteomes" id="UP000774804">
    <property type="component" value="Unassembled WGS sequence"/>
</dbReference>
<dbReference type="EMBL" id="RCML01000266">
    <property type="protein sequence ID" value="KAG2983080.1"/>
    <property type="molecule type" value="Genomic_DNA"/>
</dbReference>
<evidence type="ECO:0000313" key="2">
    <source>
        <dbReference type="EMBL" id="KAG2912175.1"/>
    </source>
</evidence>
<evidence type="ECO:0000313" key="5">
    <source>
        <dbReference type="Proteomes" id="UP000697107"/>
    </source>
</evidence>
<feature type="region of interest" description="Disordered" evidence="1">
    <location>
        <begin position="127"/>
        <end position="150"/>
    </location>
</feature>
<accession>A0A8T1G854</accession>
<organism evidence="4 5">
    <name type="scientific">Phytophthora cactorum</name>
    <dbReference type="NCBI Taxonomy" id="29920"/>
    <lineage>
        <taxon>Eukaryota</taxon>
        <taxon>Sar</taxon>
        <taxon>Stramenopiles</taxon>
        <taxon>Oomycota</taxon>
        <taxon>Peronosporomycetes</taxon>
        <taxon>Peronosporales</taxon>
        <taxon>Peronosporaceae</taxon>
        <taxon>Phytophthora</taxon>
    </lineage>
</organism>
<evidence type="ECO:0000256" key="1">
    <source>
        <dbReference type="SAM" id="MobiDB-lite"/>
    </source>
</evidence>
<protein>
    <submittedName>
        <fullName evidence="4">Uncharacterized protein</fullName>
    </submittedName>
</protein>
<dbReference type="EMBL" id="RCMK01000794">
    <property type="protein sequence ID" value="KAG2912175.1"/>
    <property type="molecule type" value="Genomic_DNA"/>
</dbReference>
<evidence type="ECO:0000313" key="3">
    <source>
        <dbReference type="EMBL" id="KAG2923750.1"/>
    </source>
</evidence>
<dbReference type="EMBL" id="RCMI01000235">
    <property type="protein sequence ID" value="KAG2923750.1"/>
    <property type="molecule type" value="Genomic_DNA"/>
</dbReference>
<proteinExistence type="predicted"/>
<evidence type="ECO:0000313" key="4">
    <source>
        <dbReference type="EMBL" id="KAG2983080.1"/>
    </source>
</evidence>
<reference evidence="4" key="1">
    <citation type="submission" date="2018-10" db="EMBL/GenBank/DDBJ databases">
        <title>Effector identification in a new, highly contiguous assembly of the strawberry crown rot pathogen Phytophthora cactorum.</title>
        <authorList>
            <person name="Armitage A.D."/>
            <person name="Nellist C.F."/>
            <person name="Bates H."/>
            <person name="Vickerstaff R.J."/>
            <person name="Harrison R.J."/>
        </authorList>
    </citation>
    <scope>NUCLEOTIDE SEQUENCE</scope>
    <source>
        <strain evidence="3">4032</strain>
        <strain evidence="2">4040</strain>
        <strain evidence="4">P415</strain>
    </source>
</reference>
<dbReference type="Proteomes" id="UP000697107">
    <property type="component" value="Unassembled WGS sequence"/>
</dbReference>
<dbReference type="Proteomes" id="UP000736787">
    <property type="component" value="Unassembled WGS sequence"/>
</dbReference>